<evidence type="ECO:0000256" key="5">
    <source>
        <dbReference type="ARBA" id="ARBA00023242"/>
    </source>
</evidence>
<name>A0ABY0H002_9PEZI</name>
<keyword evidence="9" id="KW-1185">Reference proteome</keyword>
<accession>A0ABY0H002</accession>
<gene>
    <name evidence="8" type="ORF">DL762_007296</name>
</gene>
<dbReference type="PANTHER" id="PTHR12265">
    <property type="entry name" value="TRANSMEMBRANE PROTEIN 53"/>
    <property type="match status" value="1"/>
</dbReference>
<evidence type="ECO:0000256" key="2">
    <source>
        <dbReference type="ARBA" id="ARBA00022692"/>
    </source>
</evidence>
<reference evidence="8 9" key="1">
    <citation type="submission" date="2018-06" db="EMBL/GenBank/DDBJ databases">
        <title>Complete Genomes of Monosporascus.</title>
        <authorList>
            <person name="Robinson A.J."/>
            <person name="Natvig D.O."/>
        </authorList>
    </citation>
    <scope>NUCLEOTIDE SEQUENCE [LARGE SCALE GENOMIC DNA]</scope>
    <source>
        <strain evidence="8 9">CBS 609.92</strain>
    </source>
</reference>
<feature type="transmembrane region" description="Helical" evidence="7">
    <location>
        <begin position="183"/>
        <end position="207"/>
    </location>
</feature>
<dbReference type="PANTHER" id="PTHR12265:SF30">
    <property type="entry name" value="TRANSMEMBRANE PROTEIN 53"/>
    <property type="match status" value="1"/>
</dbReference>
<evidence type="ECO:0000256" key="4">
    <source>
        <dbReference type="ARBA" id="ARBA00023136"/>
    </source>
</evidence>
<keyword evidence="5" id="KW-0539">Nucleus</keyword>
<protein>
    <recommendedName>
        <fullName evidence="10">DUF829 domain-containing protein</fullName>
    </recommendedName>
</protein>
<evidence type="ECO:0000256" key="1">
    <source>
        <dbReference type="ARBA" id="ARBA00004126"/>
    </source>
</evidence>
<proteinExistence type="predicted"/>
<dbReference type="Proteomes" id="UP000294003">
    <property type="component" value="Unassembled WGS sequence"/>
</dbReference>
<comment type="caution">
    <text evidence="8">The sequence shown here is derived from an EMBL/GenBank/DDBJ whole genome shotgun (WGS) entry which is preliminary data.</text>
</comment>
<sequence length="304" mass="33893">MAYSQPAATSAKPLAMMRRLSPYVSYYKAPKLTGSPGSGAATSAPKLILLASWMDAQDAHIAKYITYYQTIYPTSTILLVIFTGRLLWSPAMQNSAAQPAASYVRSQVDSGALSAAPREPEVLVHVFSNGGATSMRNIYEVYRRKTGRAFPPHAAVYDSCPGRWSAVRTYHVLTLGLRGLVRLLLGPLLALLVAAMSIWYGPLGFLAGEDMLTRTHRIHNDRTLVRQTNRSYVYSKEDAMVGWRHIEEHARDAAAKGIPVRREMYQGSAHVTHMRTDDRRYWKIVTDTWEESIKRSGTLLPGFT</sequence>
<evidence type="ECO:0000313" key="8">
    <source>
        <dbReference type="EMBL" id="RYO81105.1"/>
    </source>
</evidence>
<evidence type="ECO:0000256" key="6">
    <source>
        <dbReference type="ARBA" id="ARBA00037847"/>
    </source>
</evidence>
<evidence type="ECO:0008006" key="10">
    <source>
        <dbReference type="Google" id="ProtNLM"/>
    </source>
</evidence>
<comment type="subcellular location">
    <subcellularLocation>
        <location evidence="6">Endomembrane system</location>
        <topology evidence="6">Single-pass membrane protein</topology>
    </subcellularLocation>
    <subcellularLocation>
        <location evidence="1">Nucleus membrane</location>
    </subcellularLocation>
</comment>
<evidence type="ECO:0000256" key="7">
    <source>
        <dbReference type="SAM" id="Phobius"/>
    </source>
</evidence>
<keyword evidence="2 7" id="KW-0812">Transmembrane</keyword>
<evidence type="ECO:0000313" key="9">
    <source>
        <dbReference type="Proteomes" id="UP000294003"/>
    </source>
</evidence>
<dbReference type="EMBL" id="QJNS01000262">
    <property type="protein sequence ID" value="RYO81105.1"/>
    <property type="molecule type" value="Genomic_DNA"/>
</dbReference>
<organism evidence="8 9">
    <name type="scientific">Monosporascus cannonballus</name>
    <dbReference type="NCBI Taxonomy" id="155416"/>
    <lineage>
        <taxon>Eukaryota</taxon>
        <taxon>Fungi</taxon>
        <taxon>Dikarya</taxon>
        <taxon>Ascomycota</taxon>
        <taxon>Pezizomycotina</taxon>
        <taxon>Sordariomycetes</taxon>
        <taxon>Xylariomycetidae</taxon>
        <taxon>Xylariales</taxon>
        <taxon>Xylariales incertae sedis</taxon>
        <taxon>Monosporascus</taxon>
    </lineage>
</organism>
<evidence type="ECO:0000256" key="3">
    <source>
        <dbReference type="ARBA" id="ARBA00022989"/>
    </source>
</evidence>
<feature type="transmembrane region" description="Helical" evidence="7">
    <location>
        <begin position="70"/>
        <end position="88"/>
    </location>
</feature>
<keyword evidence="4 7" id="KW-0472">Membrane</keyword>
<keyword evidence="3 7" id="KW-1133">Transmembrane helix</keyword>
<dbReference type="InterPro" id="IPR008547">
    <property type="entry name" value="DUF829_TMEM53"/>
</dbReference>
<dbReference type="Pfam" id="PF05705">
    <property type="entry name" value="DUF829"/>
    <property type="match status" value="1"/>
</dbReference>